<dbReference type="PANTHER" id="PTHR43611:SF3">
    <property type="entry name" value="FLAVIN MONONUCLEOTIDE HYDROLASE 1, CHLOROPLATIC"/>
    <property type="match status" value="1"/>
</dbReference>
<dbReference type="OrthoDB" id="2012566at2759"/>
<evidence type="ECO:0000313" key="1">
    <source>
        <dbReference type="EMBL" id="KAJ5413641.1"/>
    </source>
</evidence>
<keyword evidence="2" id="KW-1185">Reference proteome</keyword>
<dbReference type="PANTHER" id="PTHR43611">
    <property type="entry name" value="ALPHA-D-GLUCOSE 1-PHOSPHATE PHOSPHATASE"/>
    <property type="match status" value="1"/>
</dbReference>
<dbReference type="InterPro" id="IPR023214">
    <property type="entry name" value="HAD_sf"/>
</dbReference>
<sequence length="198" mass="22449">MPSVQALIFDFGNVLCRWTPPKSSSIDPTKLKQIMTSDIWYDYERGRYASEDECYKVLEERFAIQSEDLSATMAEARQSLRLETATLEFLTALREQHSSLKLYGLSNTPHPEEDAVQSIGRQWPIFDHIYISGSLGMRKPDICCYEHVLKEIGLSAEEVLFVDDSAENVLAAQSIGINSILFQNHEQISSQIKDALNN</sequence>
<dbReference type="PRINTS" id="PR00413">
    <property type="entry name" value="HADHALOGNASE"/>
</dbReference>
<dbReference type="AlphaFoldDB" id="A0A9X0BDW9"/>
<reference evidence="1" key="1">
    <citation type="submission" date="2022-12" db="EMBL/GenBank/DDBJ databases">
        <authorList>
            <person name="Petersen C."/>
        </authorList>
    </citation>
    <scope>NUCLEOTIDE SEQUENCE</scope>
    <source>
        <strain evidence="1">IBT 29677</strain>
    </source>
</reference>
<dbReference type="SUPFAM" id="SSF56784">
    <property type="entry name" value="HAD-like"/>
    <property type="match status" value="1"/>
</dbReference>
<dbReference type="GO" id="GO:0016791">
    <property type="term" value="F:phosphatase activity"/>
    <property type="evidence" value="ECO:0007669"/>
    <property type="project" value="UniProtKB-ARBA"/>
</dbReference>
<accession>A0A9X0BDW9</accession>
<organism evidence="1 2">
    <name type="scientific">Penicillium cosmopolitanum</name>
    <dbReference type="NCBI Taxonomy" id="1131564"/>
    <lineage>
        <taxon>Eukaryota</taxon>
        <taxon>Fungi</taxon>
        <taxon>Dikarya</taxon>
        <taxon>Ascomycota</taxon>
        <taxon>Pezizomycotina</taxon>
        <taxon>Eurotiomycetes</taxon>
        <taxon>Eurotiomycetidae</taxon>
        <taxon>Eurotiales</taxon>
        <taxon>Aspergillaceae</taxon>
        <taxon>Penicillium</taxon>
    </lineage>
</organism>
<dbReference type="Gene3D" id="1.10.150.240">
    <property type="entry name" value="Putative phosphatase, domain 2"/>
    <property type="match status" value="1"/>
</dbReference>
<dbReference type="NCBIfam" id="TIGR01509">
    <property type="entry name" value="HAD-SF-IA-v3"/>
    <property type="match status" value="1"/>
</dbReference>
<dbReference type="InterPro" id="IPR006439">
    <property type="entry name" value="HAD-SF_hydro_IA"/>
</dbReference>
<gene>
    <name evidence="1" type="ORF">N7509_000268</name>
</gene>
<comment type="caution">
    <text evidence="1">The sequence shown here is derived from an EMBL/GenBank/DDBJ whole genome shotgun (WGS) entry which is preliminary data.</text>
</comment>
<protein>
    <submittedName>
        <fullName evidence="1">Uncharacterized protein</fullName>
    </submittedName>
</protein>
<name>A0A9X0BDW9_9EURO</name>
<dbReference type="Pfam" id="PF00702">
    <property type="entry name" value="Hydrolase"/>
    <property type="match status" value="1"/>
</dbReference>
<dbReference type="GeneID" id="81363895"/>
<dbReference type="RefSeq" id="XP_056493497.1">
    <property type="nucleotide sequence ID" value="XM_056624915.1"/>
</dbReference>
<dbReference type="EMBL" id="JAPZBU010000003">
    <property type="protein sequence ID" value="KAJ5413641.1"/>
    <property type="molecule type" value="Genomic_DNA"/>
</dbReference>
<dbReference type="NCBIfam" id="TIGR01549">
    <property type="entry name" value="HAD-SF-IA-v1"/>
    <property type="match status" value="1"/>
</dbReference>
<dbReference type="InterPro" id="IPR036412">
    <property type="entry name" value="HAD-like_sf"/>
</dbReference>
<dbReference type="SFLD" id="SFLDG01129">
    <property type="entry name" value="C1.5:_HAD__Beta-PGM__Phosphata"/>
    <property type="match status" value="1"/>
</dbReference>
<dbReference type="InterPro" id="IPR023198">
    <property type="entry name" value="PGP-like_dom2"/>
</dbReference>
<dbReference type="Proteomes" id="UP001147747">
    <property type="component" value="Unassembled WGS sequence"/>
</dbReference>
<dbReference type="Gene3D" id="3.40.50.1000">
    <property type="entry name" value="HAD superfamily/HAD-like"/>
    <property type="match status" value="1"/>
</dbReference>
<dbReference type="CDD" id="cd02603">
    <property type="entry name" value="HAD_sEH-N_like"/>
    <property type="match status" value="1"/>
</dbReference>
<evidence type="ECO:0000313" key="2">
    <source>
        <dbReference type="Proteomes" id="UP001147747"/>
    </source>
</evidence>
<proteinExistence type="predicted"/>
<dbReference type="SFLD" id="SFLDS00003">
    <property type="entry name" value="Haloacid_Dehalogenase"/>
    <property type="match status" value="1"/>
</dbReference>
<reference evidence="1" key="2">
    <citation type="journal article" date="2023" name="IMA Fungus">
        <title>Comparative genomic study of the Penicillium genus elucidates a diverse pangenome and 15 lateral gene transfer events.</title>
        <authorList>
            <person name="Petersen C."/>
            <person name="Sorensen T."/>
            <person name="Nielsen M.R."/>
            <person name="Sondergaard T.E."/>
            <person name="Sorensen J.L."/>
            <person name="Fitzpatrick D.A."/>
            <person name="Frisvad J.C."/>
            <person name="Nielsen K.L."/>
        </authorList>
    </citation>
    <scope>NUCLEOTIDE SEQUENCE</scope>
    <source>
        <strain evidence="1">IBT 29677</strain>
    </source>
</reference>